<dbReference type="AlphaFoldDB" id="A0AAE0TRA9"/>
<evidence type="ECO:0000256" key="1">
    <source>
        <dbReference type="SAM" id="MobiDB-lite"/>
    </source>
</evidence>
<reference evidence="2" key="1">
    <citation type="submission" date="2023-07" db="EMBL/GenBank/DDBJ databases">
        <title>Black Yeasts Isolated from many extreme environments.</title>
        <authorList>
            <person name="Coleine C."/>
            <person name="Stajich J.E."/>
            <person name="Selbmann L."/>
        </authorList>
    </citation>
    <scope>NUCLEOTIDE SEQUENCE</scope>
    <source>
        <strain evidence="2">CCFEE 5485</strain>
    </source>
</reference>
<feature type="region of interest" description="Disordered" evidence="1">
    <location>
        <begin position="179"/>
        <end position="200"/>
    </location>
</feature>
<evidence type="ECO:0000313" key="3">
    <source>
        <dbReference type="Proteomes" id="UP001274830"/>
    </source>
</evidence>
<protein>
    <submittedName>
        <fullName evidence="2">Uncharacterized protein</fullName>
    </submittedName>
</protein>
<dbReference type="Proteomes" id="UP001274830">
    <property type="component" value="Unassembled WGS sequence"/>
</dbReference>
<dbReference type="EMBL" id="JAUTXT010000038">
    <property type="protein sequence ID" value="KAK3671862.1"/>
    <property type="molecule type" value="Genomic_DNA"/>
</dbReference>
<evidence type="ECO:0000313" key="2">
    <source>
        <dbReference type="EMBL" id="KAK3671862.1"/>
    </source>
</evidence>
<organism evidence="2 3">
    <name type="scientific">Recurvomyces mirabilis</name>
    <dbReference type="NCBI Taxonomy" id="574656"/>
    <lineage>
        <taxon>Eukaryota</taxon>
        <taxon>Fungi</taxon>
        <taxon>Dikarya</taxon>
        <taxon>Ascomycota</taxon>
        <taxon>Pezizomycotina</taxon>
        <taxon>Dothideomycetes</taxon>
        <taxon>Dothideomycetidae</taxon>
        <taxon>Mycosphaerellales</taxon>
        <taxon>Teratosphaeriaceae</taxon>
        <taxon>Recurvomyces</taxon>
    </lineage>
</organism>
<keyword evidence="3" id="KW-1185">Reference proteome</keyword>
<dbReference type="InterPro" id="IPR046670">
    <property type="entry name" value="DUF6540"/>
</dbReference>
<gene>
    <name evidence="2" type="ORF">LTR78_008228</name>
</gene>
<proteinExistence type="predicted"/>
<accession>A0AAE0TRA9</accession>
<name>A0AAE0TRA9_9PEZI</name>
<comment type="caution">
    <text evidence="2">The sequence shown here is derived from an EMBL/GenBank/DDBJ whole genome shotgun (WGS) entry which is preliminary data.</text>
</comment>
<sequence length="200" mass="21903">MADKEPTRLDRTVYVVIPPSPLLAAHWSLLIPDPPLNTATIQQENNVGRRIHVAGDRLHGFQLEIVRGYDVRKHRGVNSRRFALGLVPEHFLSGIQSTLKPAAAKSKDEDEGGGYVDNSPIDQLERTCILVAPPGPSLVHVQAGGKGAARPKQTEVKDCQWWVKQVVELMFSKGMLVTSRTNDDGSEASSFTAEANLPVH</sequence>
<dbReference type="Pfam" id="PF20174">
    <property type="entry name" value="DUF6540"/>
    <property type="match status" value="1"/>
</dbReference>